<name>A0A0D2GN51_9EURO</name>
<evidence type="ECO:0008006" key="5">
    <source>
        <dbReference type="Google" id="ProtNLM"/>
    </source>
</evidence>
<dbReference type="GO" id="GO:0016491">
    <property type="term" value="F:oxidoreductase activity"/>
    <property type="evidence" value="ECO:0007669"/>
    <property type="project" value="UniProtKB-KW"/>
</dbReference>
<dbReference type="PIRSF" id="PIRSF000126">
    <property type="entry name" value="11-beta-HSD1"/>
    <property type="match status" value="1"/>
</dbReference>
<gene>
    <name evidence="3" type="ORF">PV04_01912</name>
</gene>
<protein>
    <recommendedName>
        <fullName evidence="5">NAD(P)-binding protein</fullName>
    </recommendedName>
</protein>
<evidence type="ECO:0000256" key="1">
    <source>
        <dbReference type="ARBA" id="ARBA00006484"/>
    </source>
</evidence>
<sequence>MATAFQTVFSWLQFLALAYICAKTLRVLQFYVLYSSDLSQYKPPSGQPWALVTGASDGIGKALARDLCRRGFNVIIHGRNEQKLLRVAAELEKAYPNREVRLLVLDAVAAPWTDETDRTVLEAVDGLDLTILINNVGGMGGVHPTWATVAQRSAWDLDAHINLNARFMTQITRVLIPVLARGTSKDQRQRAAIVNIGSGAEMLPAPYMVVYSAAKAYVSRWSISLDAELQGEGLKIDVHALIVGAVATPNSSLGEPTVSLFSPDPDTFARKVLPKLGCGRVVCTPYWPHGLQVGAMGCMPAWLGAKVMRDMATEAISKAEKEQ</sequence>
<dbReference type="SUPFAM" id="SSF51735">
    <property type="entry name" value="NAD(P)-binding Rossmann-fold domains"/>
    <property type="match status" value="1"/>
</dbReference>
<dbReference type="EMBL" id="KN846956">
    <property type="protein sequence ID" value="KIW73824.1"/>
    <property type="molecule type" value="Genomic_DNA"/>
</dbReference>
<dbReference type="AlphaFoldDB" id="A0A0D2GN51"/>
<accession>A0A0D2GN51</accession>
<evidence type="ECO:0000313" key="4">
    <source>
        <dbReference type="Proteomes" id="UP000054266"/>
    </source>
</evidence>
<dbReference type="InterPro" id="IPR036291">
    <property type="entry name" value="NAD(P)-bd_dom_sf"/>
</dbReference>
<proteinExistence type="inferred from homology"/>
<keyword evidence="4" id="KW-1185">Reference proteome</keyword>
<dbReference type="PRINTS" id="PR00081">
    <property type="entry name" value="GDHRDH"/>
</dbReference>
<dbReference type="Pfam" id="PF00106">
    <property type="entry name" value="adh_short"/>
    <property type="match status" value="1"/>
</dbReference>
<dbReference type="InterPro" id="IPR051019">
    <property type="entry name" value="VLCFA-Steroid_DH"/>
</dbReference>
<reference evidence="3 4" key="1">
    <citation type="submission" date="2015-01" db="EMBL/GenBank/DDBJ databases">
        <title>The Genome Sequence of Capronia semiimmersa CBS27337.</title>
        <authorList>
            <consortium name="The Broad Institute Genomics Platform"/>
            <person name="Cuomo C."/>
            <person name="de Hoog S."/>
            <person name="Gorbushina A."/>
            <person name="Stielow B."/>
            <person name="Teixiera M."/>
            <person name="Abouelleil A."/>
            <person name="Chapman S.B."/>
            <person name="Priest M."/>
            <person name="Young S.K."/>
            <person name="Wortman J."/>
            <person name="Nusbaum C."/>
            <person name="Birren B."/>
        </authorList>
    </citation>
    <scope>NUCLEOTIDE SEQUENCE [LARGE SCALE GENOMIC DNA]</scope>
    <source>
        <strain evidence="3 4">CBS 27337</strain>
    </source>
</reference>
<dbReference type="GO" id="GO:0005783">
    <property type="term" value="C:endoplasmic reticulum"/>
    <property type="evidence" value="ECO:0007669"/>
    <property type="project" value="TreeGrafter"/>
</dbReference>
<keyword evidence="2" id="KW-0560">Oxidoreductase</keyword>
<comment type="similarity">
    <text evidence="1">Belongs to the short-chain dehydrogenases/reductases (SDR) family.</text>
</comment>
<evidence type="ECO:0000256" key="2">
    <source>
        <dbReference type="ARBA" id="ARBA00023002"/>
    </source>
</evidence>
<dbReference type="PANTHER" id="PTHR43899">
    <property type="entry name" value="RH59310P"/>
    <property type="match status" value="1"/>
</dbReference>
<dbReference type="STRING" id="5601.A0A0D2GN51"/>
<evidence type="ECO:0000313" key="3">
    <source>
        <dbReference type="EMBL" id="KIW73824.1"/>
    </source>
</evidence>
<dbReference type="Proteomes" id="UP000054266">
    <property type="component" value="Unassembled WGS sequence"/>
</dbReference>
<dbReference type="Gene3D" id="3.40.50.720">
    <property type="entry name" value="NAD(P)-binding Rossmann-like Domain"/>
    <property type="match status" value="1"/>
</dbReference>
<organism evidence="3 4">
    <name type="scientific">Phialophora macrospora</name>
    <dbReference type="NCBI Taxonomy" id="1851006"/>
    <lineage>
        <taxon>Eukaryota</taxon>
        <taxon>Fungi</taxon>
        <taxon>Dikarya</taxon>
        <taxon>Ascomycota</taxon>
        <taxon>Pezizomycotina</taxon>
        <taxon>Eurotiomycetes</taxon>
        <taxon>Chaetothyriomycetidae</taxon>
        <taxon>Chaetothyriales</taxon>
        <taxon>Herpotrichiellaceae</taxon>
        <taxon>Phialophora</taxon>
    </lineage>
</organism>
<dbReference type="PANTHER" id="PTHR43899:SF13">
    <property type="entry name" value="RH59310P"/>
    <property type="match status" value="1"/>
</dbReference>
<dbReference type="InterPro" id="IPR002347">
    <property type="entry name" value="SDR_fam"/>
</dbReference>
<dbReference type="HOGENOM" id="CLU_010194_38_2_1"/>